<feature type="compositionally biased region" description="Low complexity" evidence="1">
    <location>
        <begin position="44"/>
        <end position="58"/>
    </location>
</feature>
<name>A0A225WG66_9STRA</name>
<reference evidence="3" key="1">
    <citation type="submission" date="2017-03" db="EMBL/GenBank/DDBJ databases">
        <title>Phytopthora megakarya and P. palmivora, two closely related causual agents of cacao black pod achieved similar genome size and gene model numbers by different mechanisms.</title>
        <authorList>
            <person name="Ali S."/>
            <person name="Shao J."/>
            <person name="Larry D.J."/>
            <person name="Kronmiller B."/>
            <person name="Shen D."/>
            <person name="Strem M.D."/>
            <person name="Melnick R.L."/>
            <person name="Guiltinan M.J."/>
            <person name="Tyler B.M."/>
            <person name="Meinhardt L.W."/>
            <person name="Bailey B.A."/>
        </authorList>
    </citation>
    <scope>NUCLEOTIDE SEQUENCE [LARGE SCALE GENOMIC DNA]</scope>
    <source>
        <strain evidence="3">zdho120</strain>
    </source>
</reference>
<dbReference type="EMBL" id="NBNE01000883">
    <property type="protein sequence ID" value="OWZ16713.1"/>
    <property type="molecule type" value="Genomic_DNA"/>
</dbReference>
<gene>
    <name evidence="2" type="ORF">PHMEG_0009454</name>
</gene>
<sequence>MQRFKRTLKASHNETGLGLSRCELAHAWVPSTPSNSDESDNNYDLSNGNDVNDNGNDSGNDDNNDLDD</sequence>
<accession>A0A225WG66</accession>
<evidence type="ECO:0000256" key="1">
    <source>
        <dbReference type="SAM" id="MobiDB-lite"/>
    </source>
</evidence>
<dbReference type="AlphaFoldDB" id="A0A225WG66"/>
<comment type="caution">
    <text evidence="2">The sequence shown here is derived from an EMBL/GenBank/DDBJ whole genome shotgun (WGS) entry which is preliminary data.</text>
</comment>
<evidence type="ECO:0000313" key="3">
    <source>
        <dbReference type="Proteomes" id="UP000198211"/>
    </source>
</evidence>
<keyword evidence="3" id="KW-1185">Reference proteome</keyword>
<organism evidence="2 3">
    <name type="scientific">Phytophthora megakarya</name>
    <dbReference type="NCBI Taxonomy" id="4795"/>
    <lineage>
        <taxon>Eukaryota</taxon>
        <taxon>Sar</taxon>
        <taxon>Stramenopiles</taxon>
        <taxon>Oomycota</taxon>
        <taxon>Peronosporomycetes</taxon>
        <taxon>Peronosporales</taxon>
        <taxon>Peronosporaceae</taxon>
        <taxon>Phytophthora</taxon>
    </lineage>
</organism>
<evidence type="ECO:0000313" key="2">
    <source>
        <dbReference type="EMBL" id="OWZ16713.1"/>
    </source>
</evidence>
<dbReference type="Proteomes" id="UP000198211">
    <property type="component" value="Unassembled WGS sequence"/>
</dbReference>
<feature type="region of interest" description="Disordered" evidence="1">
    <location>
        <begin position="29"/>
        <end position="68"/>
    </location>
</feature>
<protein>
    <submittedName>
        <fullName evidence="2">Uncharacterized protein</fullName>
    </submittedName>
</protein>
<proteinExistence type="predicted"/>
<feature type="compositionally biased region" description="Acidic residues" evidence="1">
    <location>
        <begin position="59"/>
        <end position="68"/>
    </location>
</feature>